<evidence type="ECO:0000256" key="2">
    <source>
        <dbReference type="ARBA" id="ARBA00006003"/>
    </source>
</evidence>
<proteinExistence type="inferred from homology"/>
<evidence type="ECO:0000256" key="5">
    <source>
        <dbReference type="ARBA" id="ARBA00022692"/>
    </source>
</evidence>
<keyword evidence="8" id="KW-0333">Golgi apparatus</keyword>
<keyword evidence="5" id="KW-0812">Transmembrane</keyword>
<dbReference type="OrthoDB" id="10264956at2759"/>
<evidence type="ECO:0000256" key="8">
    <source>
        <dbReference type="ARBA" id="ARBA00023034"/>
    </source>
</evidence>
<dbReference type="GO" id="GO:0009311">
    <property type="term" value="P:oligosaccharide metabolic process"/>
    <property type="evidence" value="ECO:0007669"/>
    <property type="project" value="TreeGrafter"/>
</dbReference>
<evidence type="ECO:0000256" key="9">
    <source>
        <dbReference type="ARBA" id="ARBA00023136"/>
    </source>
</evidence>
<gene>
    <name evidence="13" type="primary">ST8SIA2</name>
    <name evidence="13" type="ORF">BLAG_LOCUS11757</name>
</gene>
<dbReference type="EMBL" id="OV696704">
    <property type="protein sequence ID" value="CAH1251327.1"/>
    <property type="molecule type" value="Genomic_DNA"/>
</dbReference>
<protein>
    <submittedName>
        <fullName evidence="13">ST8SIA2 protein</fullName>
    </submittedName>
</protein>
<reference evidence="13" key="1">
    <citation type="submission" date="2022-01" db="EMBL/GenBank/DDBJ databases">
        <authorList>
            <person name="Braso-Vives M."/>
        </authorList>
    </citation>
    <scope>NUCLEOTIDE SEQUENCE</scope>
</reference>
<comment type="similarity">
    <text evidence="2">Belongs to the glycosyltransferase 29 family.</text>
</comment>
<keyword evidence="7" id="KW-1133">Transmembrane helix</keyword>
<keyword evidence="11" id="KW-0325">Glycoprotein</keyword>
<dbReference type="GO" id="GO:0003828">
    <property type="term" value="F:alpha-N-acetylneuraminate alpha-2,8-sialyltransferase activity"/>
    <property type="evidence" value="ECO:0007669"/>
    <property type="project" value="TreeGrafter"/>
</dbReference>
<name>A0A8J9ZB81_BRALA</name>
<dbReference type="Pfam" id="PF00777">
    <property type="entry name" value="Glyco_transf_29"/>
    <property type="match status" value="1"/>
</dbReference>
<keyword evidence="10" id="KW-1015">Disulfide bond</keyword>
<evidence type="ECO:0000256" key="12">
    <source>
        <dbReference type="PIRSR" id="PIRSR005557-2"/>
    </source>
</evidence>
<evidence type="ECO:0000256" key="7">
    <source>
        <dbReference type="ARBA" id="ARBA00022989"/>
    </source>
</evidence>
<keyword evidence="9" id="KW-0472">Membrane</keyword>
<dbReference type="InterPro" id="IPR050943">
    <property type="entry name" value="Glycosyltr_29_Sialyltrsf"/>
</dbReference>
<dbReference type="InterPro" id="IPR001675">
    <property type="entry name" value="Glyco_trans_29"/>
</dbReference>
<dbReference type="InterPro" id="IPR038578">
    <property type="entry name" value="GT29-like_sf"/>
</dbReference>
<evidence type="ECO:0000313" key="13">
    <source>
        <dbReference type="EMBL" id="CAH1251327.1"/>
    </source>
</evidence>
<dbReference type="Proteomes" id="UP000838412">
    <property type="component" value="Chromosome 19"/>
</dbReference>
<dbReference type="PANTHER" id="PTHR11987:SF52">
    <property type="entry name" value="CMP-N-ACETYLNEURAMINATE-POLY-ALPHA-2, 8-SIALYLTRANSFERASE-LIKE ISOFORM X1"/>
    <property type="match status" value="1"/>
</dbReference>
<accession>A0A8J9ZB81</accession>
<keyword evidence="3" id="KW-0328">Glycosyltransferase</keyword>
<dbReference type="PIRSF" id="PIRSF005557">
    <property type="entry name" value="Sialyl_trans"/>
    <property type="match status" value="1"/>
</dbReference>
<dbReference type="CDD" id="cd23969">
    <property type="entry name" value="GT29_ST8SIA_poly"/>
    <property type="match status" value="1"/>
</dbReference>
<evidence type="ECO:0000256" key="4">
    <source>
        <dbReference type="ARBA" id="ARBA00022679"/>
    </source>
</evidence>
<keyword evidence="14" id="KW-1185">Reference proteome</keyword>
<evidence type="ECO:0000256" key="10">
    <source>
        <dbReference type="ARBA" id="ARBA00023157"/>
    </source>
</evidence>
<keyword evidence="6" id="KW-0735">Signal-anchor</keyword>
<dbReference type="Gene3D" id="3.90.1480.20">
    <property type="entry name" value="Glycosyl transferase family 29"/>
    <property type="match status" value="1"/>
</dbReference>
<feature type="disulfide bond" evidence="12">
    <location>
        <begin position="154"/>
        <end position="304"/>
    </location>
</feature>
<dbReference type="InterPro" id="IPR012163">
    <property type="entry name" value="Sialyl_trans"/>
</dbReference>
<sequence length="370" mass="43343">MPAKMACNGATGIFRGSLGRKRMGFLVLMFLVLFSMMAFHVQRQWMFVRDTTLLETLECYRLQSGAKKNNCSALTDTRSWTRNDTVVKDIQEKVKQFFDPAGNISLLQSQVKPGDRIWFLKSHFFWQPSVTVSRNFHNMLPSRPPLENKHFRKCAVVGNSGILSNSGCGREIDTHDYVFRCNLPELEGHERDVGTKSNFTTMNPSVLFTYYKDFADPKLKERFIQRLRRLEKGILFIPSFVAKSEKYHVQWTNDIIIKHNISVRTAYPSPDMEKWIRRYWKSTEYRVARPSSGMWMYTFAATLCDEVHLYGMYPFDIDRYGRNIKYHYYDPRPFATMYGGHDMPIEFQVFKSLHEKGALRLQTDKCQASR</sequence>
<evidence type="ECO:0000256" key="6">
    <source>
        <dbReference type="ARBA" id="ARBA00022968"/>
    </source>
</evidence>
<dbReference type="GO" id="GO:0006491">
    <property type="term" value="P:N-glycan processing"/>
    <property type="evidence" value="ECO:0007669"/>
    <property type="project" value="TreeGrafter"/>
</dbReference>
<evidence type="ECO:0000256" key="3">
    <source>
        <dbReference type="ARBA" id="ARBA00022676"/>
    </source>
</evidence>
<dbReference type="GO" id="GO:0000139">
    <property type="term" value="C:Golgi membrane"/>
    <property type="evidence" value="ECO:0007669"/>
    <property type="project" value="UniProtKB-SubCell"/>
</dbReference>
<keyword evidence="4" id="KW-0808">Transferase</keyword>
<dbReference type="AlphaFoldDB" id="A0A8J9ZB81"/>
<evidence type="ECO:0000256" key="11">
    <source>
        <dbReference type="ARBA" id="ARBA00023180"/>
    </source>
</evidence>
<dbReference type="PANTHER" id="PTHR11987">
    <property type="entry name" value="ALPHA-2,8-SIALYLTRANSFERASE"/>
    <property type="match status" value="1"/>
</dbReference>
<organism evidence="13 14">
    <name type="scientific">Branchiostoma lanceolatum</name>
    <name type="common">Common lancelet</name>
    <name type="synonym">Amphioxus lanceolatum</name>
    <dbReference type="NCBI Taxonomy" id="7740"/>
    <lineage>
        <taxon>Eukaryota</taxon>
        <taxon>Metazoa</taxon>
        <taxon>Chordata</taxon>
        <taxon>Cephalochordata</taxon>
        <taxon>Leptocardii</taxon>
        <taxon>Amphioxiformes</taxon>
        <taxon>Branchiostomatidae</taxon>
        <taxon>Branchiostoma</taxon>
    </lineage>
</organism>
<comment type="subcellular location">
    <subcellularLocation>
        <location evidence="1">Golgi apparatus membrane</location>
        <topology evidence="1">Single-pass type II membrane protein</topology>
    </subcellularLocation>
</comment>
<dbReference type="FunFam" id="3.90.1480.20:FF:000001">
    <property type="entry name" value="ST8 alpha-N-acetyl-neuraminide alpha-2,8-sialyltransferase 2"/>
    <property type="match status" value="1"/>
</dbReference>
<evidence type="ECO:0000256" key="1">
    <source>
        <dbReference type="ARBA" id="ARBA00004323"/>
    </source>
</evidence>
<evidence type="ECO:0000313" key="14">
    <source>
        <dbReference type="Proteomes" id="UP000838412"/>
    </source>
</evidence>